<feature type="transmembrane region" description="Helical" evidence="8">
    <location>
        <begin position="27"/>
        <end position="50"/>
    </location>
</feature>
<organism evidence="10 11">
    <name type="scientific">Labrys okinawensis</name>
    <dbReference type="NCBI Taxonomy" id="346911"/>
    <lineage>
        <taxon>Bacteria</taxon>
        <taxon>Pseudomonadati</taxon>
        <taxon>Pseudomonadota</taxon>
        <taxon>Alphaproteobacteria</taxon>
        <taxon>Hyphomicrobiales</taxon>
        <taxon>Xanthobacteraceae</taxon>
        <taxon>Labrys</taxon>
    </lineage>
</organism>
<evidence type="ECO:0000256" key="5">
    <source>
        <dbReference type="ARBA" id="ARBA00023065"/>
    </source>
</evidence>
<dbReference type="PANTHER" id="PTHR45755">
    <property type="match status" value="1"/>
</dbReference>
<keyword evidence="3 8" id="KW-0812">Transmembrane</keyword>
<feature type="transmembrane region" description="Helical" evidence="8">
    <location>
        <begin position="56"/>
        <end position="75"/>
    </location>
</feature>
<evidence type="ECO:0000313" key="11">
    <source>
        <dbReference type="Proteomes" id="UP000237682"/>
    </source>
</evidence>
<dbReference type="InterPro" id="IPR058533">
    <property type="entry name" value="Cation_efflux_TM"/>
</dbReference>
<dbReference type="GO" id="GO:0016020">
    <property type="term" value="C:membrane"/>
    <property type="evidence" value="ECO:0007669"/>
    <property type="project" value="UniProtKB-SubCell"/>
</dbReference>
<evidence type="ECO:0000256" key="6">
    <source>
        <dbReference type="ARBA" id="ARBA00023136"/>
    </source>
</evidence>
<evidence type="ECO:0000256" key="4">
    <source>
        <dbReference type="ARBA" id="ARBA00022989"/>
    </source>
</evidence>
<keyword evidence="6 8" id="KW-0472">Membrane</keyword>
<evidence type="ECO:0000256" key="7">
    <source>
        <dbReference type="SAM" id="MobiDB-lite"/>
    </source>
</evidence>
<dbReference type="AlphaFoldDB" id="A0A2S9QC27"/>
<evidence type="ECO:0000256" key="3">
    <source>
        <dbReference type="ARBA" id="ARBA00022692"/>
    </source>
</evidence>
<dbReference type="Gene3D" id="1.20.1510.10">
    <property type="entry name" value="Cation efflux protein transmembrane domain"/>
    <property type="match status" value="2"/>
</dbReference>
<feature type="transmembrane region" description="Helical" evidence="8">
    <location>
        <begin position="95"/>
        <end position="115"/>
    </location>
</feature>
<feature type="region of interest" description="Disordered" evidence="7">
    <location>
        <begin position="154"/>
        <end position="178"/>
    </location>
</feature>
<feature type="transmembrane region" description="Helical" evidence="8">
    <location>
        <begin position="287"/>
        <end position="309"/>
    </location>
</feature>
<feature type="compositionally biased region" description="Basic and acidic residues" evidence="7">
    <location>
        <begin position="165"/>
        <end position="178"/>
    </location>
</feature>
<name>A0A2S9QC27_9HYPH</name>
<comment type="caution">
    <text evidence="10">The sequence shown here is derived from an EMBL/GenBank/DDBJ whole genome shotgun (WGS) entry which is preliminary data.</text>
</comment>
<dbReference type="Proteomes" id="UP000237682">
    <property type="component" value="Unassembled WGS sequence"/>
</dbReference>
<dbReference type="GO" id="GO:0005385">
    <property type="term" value="F:zinc ion transmembrane transporter activity"/>
    <property type="evidence" value="ECO:0007669"/>
    <property type="project" value="InterPro"/>
</dbReference>
<feature type="domain" description="Cation efflux protein transmembrane" evidence="9">
    <location>
        <begin position="27"/>
        <end position="340"/>
    </location>
</feature>
<proteinExistence type="predicted"/>
<evidence type="ECO:0000313" key="10">
    <source>
        <dbReference type="EMBL" id="PRH86903.1"/>
    </source>
</evidence>
<accession>A0A2S9QC27</accession>
<dbReference type="SUPFAM" id="SSF161111">
    <property type="entry name" value="Cation efflux protein transmembrane domain-like"/>
    <property type="match status" value="1"/>
</dbReference>
<feature type="transmembrane region" description="Helical" evidence="8">
    <location>
        <begin position="127"/>
        <end position="148"/>
    </location>
</feature>
<comment type="subcellular location">
    <subcellularLocation>
        <location evidence="1">Membrane</location>
        <topology evidence="1">Multi-pass membrane protein</topology>
    </subcellularLocation>
</comment>
<feature type="transmembrane region" description="Helical" evidence="8">
    <location>
        <begin position="315"/>
        <end position="332"/>
    </location>
</feature>
<dbReference type="GO" id="GO:0006882">
    <property type="term" value="P:intracellular zinc ion homeostasis"/>
    <property type="evidence" value="ECO:0007669"/>
    <property type="project" value="InterPro"/>
</dbReference>
<evidence type="ECO:0000256" key="1">
    <source>
        <dbReference type="ARBA" id="ARBA00004141"/>
    </source>
</evidence>
<dbReference type="InterPro" id="IPR027469">
    <property type="entry name" value="Cation_efflux_TMD_sf"/>
</dbReference>
<dbReference type="EMBL" id="PUEJ01000005">
    <property type="protein sequence ID" value="PRH86903.1"/>
    <property type="molecule type" value="Genomic_DNA"/>
</dbReference>
<dbReference type="InterPro" id="IPR002524">
    <property type="entry name" value="Cation_efflux"/>
</dbReference>
<dbReference type="PANTHER" id="PTHR45755:SF4">
    <property type="entry name" value="ZINC TRANSPORTER 7"/>
    <property type="match status" value="1"/>
</dbReference>
<dbReference type="OrthoDB" id="271709at2"/>
<keyword evidence="2" id="KW-0813">Transport</keyword>
<dbReference type="NCBIfam" id="NF033827">
    <property type="entry name" value="CDF_efflux_DmeF"/>
    <property type="match status" value="1"/>
</dbReference>
<dbReference type="Pfam" id="PF01545">
    <property type="entry name" value="Cation_efflux"/>
    <property type="match status" value="1"/>
</dbReference>
<protein>
    <submittedName>
        <fullName evidence="10">Cation transporter</fullName>
    </submittedName>
</protein>
<keyword evidence="4 8" id="KW-1133">Transmembrane helix</keyword>
<evidence type="ECO:0000256" key="2">
    <source>
        <dbReference type="ARBA" id="ARBA00022448"/>
    </source>
</evidence>
<evidence type="ECO:0000259" key="9">
    <source>
        <dbReference type="Pfam" id="PF01545"/>
    </source>
</evidence>
<keyword evidence="11" id="KW-1185">Reference proteome</keyword>
<reference evidence="10 11" key="1">
    <citation type="submission" date="2018-02" db="EMBL/GenBank/DDBJ databases">
        <title>Whole genome sequencing of endophytic bacterium.</title>
        <authorList>
            <person name="Eedara R."/>
            <person name="Podile A.R."/>
        </authorList>
    </citation>
    <scope>NUCLEOTIDE SEQUENCE [LARGE SCALE GENOMIC DNA]</scope>
    <source>
        <strain evidence="10 11">RP1T</strain>
    </source>
</reference>
<sequence>MPTANAPFEHSHVFLGADHDSNERRTWAVIILCVATMGVEIVGGAIYGSIALMADGLHMSTHAGALLLTALAYRYARRHAFDRRFTFGTGKVGDLAGYTSAVILAMIALLIAYEAVMRLLAPVPIDYGQAIVIAVLGLIVNIVSVWLLNGGSHHHHHHHHHPHGHAHDHGGHHHHDENRRLTTAGGALELRIFEDGVPPRFRLHAPHGFMPAADRIGLETIREDGTRQHFTFANHGAYLESREEIPEPHAFAVRLDLGDEKLTTAFAEPHSHGGHHDNNMRSAIAHVMADAAVSVLVIVGLLLGLVAGWSWMDPVAGLVGAAVILSWSYTLIRDTGGILVDMLPDRRMADAMRRTIEAEGDTVADLHLWRLGPGHLGAILAIASAHPREPDFYRGKLAMFPSLSHVTIEVQPKAHAAA</sequence>
<dbReference type="NCBIfam" id="TIGR01297">
    <property type="entry name" value="CDF"/>
    <property type="match status" value="1"/>
</dbReference>
<evidence type="ECO:0000256" key="8">
    <source>
        <dbReference type="SAM" id="Phobius"/>
    </source>
</evidence>
<keyword evidence="5" id="KW-0406">Ion transport</keyword>
<dbReference type="InterPro" id="IPR045316">
    <property type="entry name" value="Msc2-like"/>
</dbReference>
<gene>
    <name evidence="10" type="ORF">C5L14_16590</name>
</gene>
<feature type="compositionally biased region" description="Basic residues" evidence="7">
    <location>
        <begin position="154"/>
        <end position="164"/>
    </location>
</feature>